<evidence type="ECO:0000259" key="3">
    <source>
        <dbReference type="PROSITE" id="PS50878"/>
    </source>
</evidence>
<feature type="transmembrane region" description="Helical" evidence="2">
    <location>
        <begin position="848"/>
        <end position="868"/>
    </location>
</feature>
<keyword evidence="4" id="KW-0548">Nucleotidyltransferase</keyword>
<dbReference type="EMBL" id="RHFK02000016">
    <property type="protein sequence ID" value="TWW63444.1"/>
    <property type="molecule type" value="Genomic_DNA"/>
</dbReference>
<gene>
    <name evidence="4" type="ORF">D4764_03G0004520</name>
</gene>
<dbReference type="InterPro" id="IPR043502">
    <property type="entry name" value="DNA/RNA_pol_sf"/>
</dbReference>
<dbReference type="CDD" id="cd01650">
    <property type="entry name" value="RT_nLTR_like"/>
    <property type="match status" value="1"/>
</dbReference>
<dbReference type="SUPFAM" id="SSF56219">
    <property type="entry name" value="DNase I-like"/>
    <property type="match status" value="1"/>
</dbReference>
<dbReference type="SUPFAM" id="SSF56672">
    <property type="entry name" value="DNA/RNA polymerases"/>
    <property type="match status" value="1"/>
</dbReference>
<keyword evidence="2" id="KW-1133">Transmembrane helix</keyword>
<sequence length="1060" mass="119486">MAATPLEEVIWHVKDVGEWELSPRGKCPHGDPHSDSAAPRWCIAIQFLRLWTPDQAAERTHGRRATPVSTFPNEADLVHFLAQKVRRRRRGRRAGALARLRRRGSRTALPGIFLSNANSLCNKMDELKLLMRIKDFSTSCVLCFTETWFRKETPDSALLLEGFQLFRADRDLALSGKRAGGGVCFYINSDWCTDVTVISQHCSPALEYLFINCRPFYSPREFASFILASVYISPDADVREAQRTLADCIQQVERTYPDALVIVLGDFNQSNLRYELPRYKQFIKCPTRAENTLDHCYTTVKDAYRAIPRAALGLSDHVMVHLIPTYRQKLKLTKPSVSTTKRWTSEAVEELRTCLDTTDWDMFKGATHDLDEYTDTVTSYIHFCEERILPTRTRVSYSNDKPWFTPRLRQIRKEKEAALKSGDRDCYREAKYRFSKELRRAKSVYSEKLQQQFTANDSASVWRGLRQITDYRPQASKGQDDKALCQSLSLHYARFDTSSAMPNTSPPPSATAPMDLTPSKAVPSSSPPPLTINPPPSLTTSSPLLPPFIHHQHCAEELTPVFTDIFNSSLESCQVPACLKTSTIVPVPKKPRITGLNDYRPVALTSVVMKSLERLILPHLKSITTPLLDPLQFAYRANRSVDDAVNLALHSILQHLDSPGTYARILFVDFSSAFNTIRPALLQDKLSQLSVPDSLCSTGSPQGCVLSPLLFSLYTNCCTSSHQSVKLIKFADDTTLIGLISNGDETAYRREVAQLVSWCGHNNLQLNAQKTVEMIVDFRKVTAPLPPLALMDSPITIADSFRFLGTTITRDLKWEPTISSLIKKAQQRMFFLRKLRKLKLPPRMLAQFYTAIIESILTSSITVWFAGATVRDRLRLQRVVRAAEKVIGCRLPSIQDLYISRTRRCAGRITADPSHPGHGLFSPLPSGRRPRSIRTKTSRYTNSFFPSATRLLNTKCRRGANLLPESLLWLCRTTNTEAEECDRSVPEHDAWRCWTEFSPLLSSLSSVLGAAHRSSDLTCVEARLSPDQFGTFIPNNTASDGSLTLAIEGLRILNSKMKEH</sequence>
<dbReference type="GO" id="GO:0003964">
    <property type="term" value="F:RNA-directed DNA polymerase activity"/>
    <property type="evidence" value="ECO:0007669"/>
    <property type="project" value="UniProtKB-KW"/>
</dbReference>
<dbReference type="AlphaFoldDB" id="A0A5C6N7G5"/>
<evidence type="ECO:0000313" key="4">
    <source>
        <dbReference type="EMBL" id="TWW63444.1"/>
    </source>
</evidence>
<dbReference type="PROSITE" id="PS50878">
    <property type="entry name" value="RT_POL"/>
    <property type="match status" value="1"/>
</dbReference>
<dbReference type="Proteomes" id="UP000324091">
    <property type="component" value="Chromosome 3"/>
</dbReference>
<dbReference type="GO" id="GO:0016706">
    <property type="term" value="F:2-oxoglutarate-dependent dioxygenase activity"/>
    <property type="evidence" value="ECO:0007669"/>
    <property type="project" value="InterPro"/>
</dbReference>
<keyword evidence="4" id="KW-0808">Transferase</keyword>
<feature type="compositionally biased region" description="Pro residues" evidence="1">
    <location>
        <begin position="525"/>
        <end position="537"/>
    </location>
</feature>
<reference evidence="4 5" key="1">
    <citation type="submission" date="2019-04" db="EMBL/GenBank/DDBJ databases">
        <title>Chromosome genome assembly for Takifugu flavidus.</title>
        <authorList>
            <person name="Xiao S."/>
        </authorList>
    </citation>
    <scope>NUCLEOTIDE SEQUENCE [LARGE SCALE GENOMIC DNA]</scope>
    <source>
        <strain evidence="4">HTHZ2018</strain>
        <tissue evidence="4">Muscle</tissue>
    </source>
</reference>
<evidence type="ECO:0000256" key="1">
    <source>
        <dbReference type="SAM" id="MobiDB-lite"/>
    </source>
</evidence>
<keyword evidence="2" id="KW-0812">Transmembrane</keyword>
<dbReference type="GO" id="GO:0008168">
    <property type="term" value="F:methyltransferase activity"/>
    <property type="evidence" value="ECO:0007669"/>
    <property type="project" value="InterPro"/>
</dbReference>
<evidence type="ECO:0000313" key="5">
    <source>
        <dbReference type="Proteomes" id="UP000324091"/>
    </source>
</evidence>
<dbReference type="InterPro" id="IPR000477">
    <property type="entry name" value="RT_dom"/>
</dbReference>
<dbReference type="Pfam" id="PF09004">
    <property type="entry name" value="ALKBH8_N"/>
    <property type="match status" value="1"/>
</dbReference>
<dbReference type="InterPro" id="IPR015095">
    <property type="entry name" value="AlkB_hom8_N"/>
</dbReference>
<comment type="caution">
    <text evidence="4">The sequence shown here is derived from an EMBL/GenBank/DDBJ whole genome shotgun (WGS) entry which is preliminary data.</text>
</comment>
<organism evidence="4 5">
    <name type="scientific">Takifugu flavidus</name>
    <name type="common">sansaifugu</name>
    <dbReference type="NCBI Taxonomy" id="433684"/>
    <lineage>
        <taxon>Eukaryota</taxon>
        <taxon>Metazoa</taxon>
        <taxon>Chordata</taxon>
        <taxon>Craniata</taxon>
        <taxon>Vertebrata</taxon>
        <taxon>Euteleostomi</taxon>
        <taxon>Actinopterygii</taxon>
        <taxon>Neopterygii</taxon>
        <taxon>Teleostei</taxon>
        <taxon>Neoteleostei</taxon>
        <taxon>Acanthomorphata</taxon>
        <taxon>Eupercaria</taxon>
        <taxon>Tetraodontiformes</taxon>
        <taxon>Tetradontoidea</taxon>
        <taxon>Tetraodontidae</taxon>
        <taxon>Takifugu</taxon>
    </lineage>
</organism>
<feature type="domain" description="Reverse transcriptase" evidence="3">
    <location>
        <begin position="568"/>
        <end position="808"/>
    </location>
</feature>
<name>A0A5C6N7G5_9TELE</name>
<keyword evidence="5" id="KW-1185">Reference proteome</keyword>
<evidence type="ECO:0000256" key="2">
    <source>
        <dbReference type="SAM" id="Phobius"/>
    </source>
</evidence>
<feature type="region of interest" description="Disordered" evidence="1">
    <location>
        <begin position="496"/>
        <end position="537"/>
    </location>
</feature>
<proteinExistence type="predicted"/>
<keyword evidence="4" id="KW-0695">RNA-directed DNA polymerase</keyword>
<dbReference type="PANTHER" id="PTHR47510:SF3">
    <property type="entry name" value="ENDO_EXONUCLEASE_PHOSPHATASE DOMAIN-CONTAINING PROTEIN"/>
    <property type="match status" value="1"/>
</dbReference>
<keyword evidence="2" id="KW-0472">Membrane</keyword>
<protein>
    <submittedName>
        <fullName evidence="4">Putative RNA-directed DNA polymerase from transposon X-element</fullName>
    </submittedName>
</protein>
<dbReference type="InterPro" id="IPR036691">
    <property type="entry name" value="Endo/exonu/phosph_ase_sf"/>
</dbReference>
<accession>A0A5C6N7G5</accession>
<dbReference type="PANTHER" id="PTHR47510">
    <property type="entry name" value="REVERSE TRANSCRIPTASE DOMAIN-CONTAINING PROTEIN"/>
    <property type="match status" value="1"/>
</dbReference>
<dbReference type="Pfam" id="PF00078">
    <property type="entry name" value="RVT_1"/>
    <property type="match status" value="1"/>
</dbReference>
<dbReference type="Gene3D" id="3.60.10.10">
    <property type="entry name" value="Endonuclease/exonuclease/phosphatase"/>
    <property type="match status" value="1"/>
</dbReference>